<proteinExistence type="predicted"/>
<dbReference type="EMBL" id="CAAHFH010000001">
    <property type="protein sequence ID" value="VGO18655.1"/>
    <property type="molecule type" value="Genomic_DNA"/>
</dbReference>
<gene>
    <name evidence="3" type="ORF">SCARR_00708</name>
</gene>
<keyword evidence="1" id="KW-0472">Membrane</keyword>
<evidence type="ECO:0000256" key="1">
    <source>
        <dbReference type="SAM" id="Phobius"/>
    </source>
</evidence>
<evidence type="ECO:0008006" key="5">
    <source>
        <dbReference type="Google" id="ProtNLM"/>
    </source>
</evidence>
<dbReference type="RefSeq" id="WP_136060118.1">
    <property type="nucleotide sequence ID" value="NZ_CAAHFH010000001.1"/>
</dbReference>
<keyword evidence="2" id="KW-0732">Signal</keyword>
<evidence type="ECO:0000313" key="4">
    <source>
        <dbReference type="Proteomes" id="UP000346198"/>
    </source>
</evidence>
<reference evidence="3 4" key="1">
    <citation type="submission" date="2019-04" db="EMBL/GenBank/DDBJ databases">
        <authorList>
            <person name="Van Vliet M D."/>
        </authorList>
    </citation>
    <scope>NUCLEOTIDE SEQUENCE [LARGE SCALE GENOMIC DNA]</scope>
    <source>
        <strain evidence="3 4">F21</strain>
    </source>
</reference>
<keyword evidence="1" id="KW-0812">Transmembrane</keyword>
<name>A0A6C2UES2_9BACT</name>
<evidence type="ECO:0000313" key="3">
    <source>
        <dbReference type="EMBL" id="VGO18655.1"/>
    </source>
</evidence>
<keyword evidence="1" id="KW-1133">Transmembrane helix</keyword>
<evidence type="ECO:0000256" key="2">
    <source>
        <dbReference type="SAM" id="SignalP"/>
    </source>
</evidence>
<sequence length="243" mass="25217">MKKAGLIAIAILAVSMTASAAIIDYQFGDSSGTELKQSVSGGSLTNNFNSNIAGIAQDGSSNMVFAPTVNGVGSSVSGMGLTSGTVTMQFRMDSWSMAAATSGAGFQINLKNSAGTTTKATWIKKNTTTQLQFVDSTSTKTTANDFAHASGTDGAIMKMDFDLDAGTLSTSWKMDSDTVWTSTTTGVPGLTDIASLSFWIPAAKDWNGTSSNMDYLTVVPEPAVLSLIALCGGGLLFIRRLVL</sequence>
<keyword evidence="4" id="KW-1185">Reference proteome</keyword>
<dbReference type="Proteomes" id="UP000346198">
    <property type="component" value="Unassembled WGS sequence"/>
</dbReference>
<feature type="signal peptide" evidence="2">
    <location>
        <begin position="1"/>
        <end position="20"/>
    </location>
</feature>
<feature type="transmembrane region" description="Helical" evidence="1">
    <location>
        <begin position="223"/>
        <end position="242"/>
    </location>
</feature>
<protein>
    <recommendedName>
        <fullName evidence="5">PEP-CTERM protein-sorting domain-containing protein</fullName>
    </recommendedName>
</protein>
<accession>A0A6C2UES2</accession>
<dbReference type="AlphaFoldDB" id="A0A6C2UES2"/>
<organism evidence="3 4">
    <name type="scientific">Pontiella sulfatireligans</name>
    <dbReference type="NCBI Taxonomy" id="2750658"/>
    <lineage>
        <taxon>Bacteria</taxon>
        <taxon>Pseudomonadati</taxon>
        <taxon>Kiritimatiellota</taxon>
        <taxon>Kiritimatiellia</taxon>
        <taxon>Kiritimatiellales</taxon>
        <taxon>Pontiellaceae</taxon>
        <taxon>Pontiella</taxon>
    </lineage>
</organism>
<feature type="chain" id="PRO_5025544956" description="PEP-CTERM protein-sorting domain-containing protein" evidence="2">
    <location>
        <begin position="21"/>
        <end position="243"/>
    </location>
</feature>